<evidence type="ECO:0000256" key="6">
    <source>
        <dbReference type="PIRSR" id="PIRSR000102-3"/>
    </source>
</evidence>
<name>A0A6J8C590_MYTCO</name>
<keyword evidence="2 7" id="KW-0560">Oxidoreductase</keyword>
<dbReference type="OrthoDB" id="4069699at2759"/>
<dbReference type="InterPro" id="IPR001236">
    <property type="entry name" value="Lactate/malate_DH_N"/>
</dbReference>
<keyword evidence="8" id="KW-0816">Tricarboxylic acid cycle</keyword>
<feature type="domain" description="Lactate/malate dehydrogenase C-terminal" evidence="10">
    <location>
        <begin position="156"/>
        <end position="327"/>
    </location>
</feature>
<feature type="binding site" evidence="5">
    <location>
        <position position="162"/>
    </location>
    <ligand>
        <name>substrate</name>
    </ligand>
</feature>
<dbReference type="NCBIfam" id="TIGR01759">
    <property type="entry name" value="MalateDH-SF1"/>
    <property type="match status" value="1"/>
</dbReference>
<dbReference type="FunFam" id="3.90.110.10:FF:000002">
    <property type="entry name" value="Malate dehydrogenase"/>
    <property type="match status" value="1"/>
</dbReference>
<organism evidence="11 12">
    <name type="scientific">Mytilus coruscus</name>
    <name type="common">Sea mussel</name>
    <dbReference type="NCBI Taxonomy" id="42192"/>
    <lineage>
        <taxon>Eukaryota</taxon>
        <taxon>Metazoa</taxon>
        <taxon>Spiralia</taxon>
        <taxon>Lophotrochozoa</taxon>
        <taxon>Mollusca</taxon>
        <taxon>Bivalvia</taxon>
        <taxon>Autobranchia</taxon>
        <taxon>Pteriomorphia</taxon>
        <taxon>Mytilida</taxon>
        <taxon>Mytiloidea</taxon>
        <taxon>Mytilidae</taxon>
        <taxon>Mytilinae</taxon>
        <taxon>Mytilus</taxon>
    </lineage>
</organism>
<evidence type="ECO:0000256" key="4">
    <source>
        <dbReference type="PIRSR" id="PIRSR000102-1"/>
    </source>
</evidence>
<dbReference type="PANTHER" id="PTHR23382">
    <property type="entry name" value="MALATE DEHYDROGENASE"/>
    <property type="match status" value="1"/>
</dbReference>
<dbReference type="InterPro" id="IPR015955">
    <property type="entry name" value="Lactate_DH/Glyco_Ohase_4_C"/>
</dbReference>
<dbReference type="Gene3D" id="3.90.110.10">
    <property type="entry name" value="Lactate dehydrogenase/glycoside hydrolase, family 4, C-terminal"/>
    <property type="match status" value="1"/>
</dbReference>
<keyword evidence="12" id="KW-1185">Reference proteome</keyword>
<sequence length="333" mass="36446">MAEPLRVLVTGAAGQIAYSLLYSVAKGDVFGPNQPIILVLLDIQPMLGVLEGVVMEMMDCALPLLKEVIPSVNEMEAFKDVDVAMLVGAMPRREGMERKDLLAANVKIFKSMGHAIDTQAKKNIKVVVVGNPANTNAYICKKYAPSINPANFTALTRLDQNRAQAQIAAKLGVSNSSVKNCVIWGNHSSTQYPDVNQAVVDLNGKTMPVREAVKDDNWLNNEFIKTVQQRGAAVIKARKLSSAMSAAKAIVDHVRDWWNGVPDGTYVSMAVPSDGSYNIEEGLIYSFPVRTKPDHTYEIVKGLTINDFSREKMDATEKELSEEKNMALSVCES</sequence>
<dbReference type="EC" id="1.1.1.37" evidence="8"/>
<dbReference type="InterPro" id="IPR036291">
    <property type="entry name" value="NAD(P)-bd_dom_sf"/>
</dbReference>
<feature type="binding site" evidence="6">
    <location>
        <position position="42"/>
    </location>
    <ligand>
        <name>NAD(+)</name>
        <dbReference type="ChEBI" id="CHEBI:57540"/>
    </ligand>
</feature>
<dbReference type="GO" id="GO:0006099">
    <property type="term" value="P:tricarboxylic acid cycle"/>
    <property type="evidence" value="ECO:0007669"/>
    <property type="project" value="UniProtKB-KW"/>
</dbReference>
<dbReference type="GO" id="GO:0030060">
    <property type="term" value="F:L-malate dehydrogenase (NAD+) activity"/>
    <property type="evidence" value="ECO:0007669"/>
    <property type="project" value="UniProtKB-EC"/>
</dbReference>
<dbReference type="SUPFAM" id="SSF51735">
    <property type="entry name" value="NAD(P)-binding Rossmann-fold domains"/>
    <property type="match status" value="1"/>
</dbReference>
<evidence type="ECO:0000259" key="9">
    <source>
        <dbReference type="Pfam" id="PF00056"/>
    </source>
</evidence>
<dbReference type="SUPFAM" id="SSF56327">
    <property type="entry name" value="LDH C-terminal domain-like"/>
    <property type="match status" value="1"/>
</dbReference>
<dbReference type="InterPro" id="IPR022383">
    <property type="entry name" value="Lactate/malate_DH_C"/>
</dbReference>
<reference evidence="11 12" key="1">
    <citation type="submission" date="2020-06" db="EMBL/GenBank/DDBJ databases">
        <authorList>
            <person name="Li R."/>
            <person name="Bekaert M."/>
        </authorList>
    </citation>
    <scope>NUCLEOTIDE SEQUENCE [LARGE SCALE GENOMIC DNA]</scope>
    <source>
        <strain evidence="12">wild</strain>
    </source>
</reference>
<dbReference type="NCBIfam" id="NF003916">
    <property type="entry name" value="PRK05442.1"/>
    <property type="match status" value="1"/>
</dbReference>
<comment type="similarity">
    <text evidence="1">Belongs to the LDH/MDH superfamily. MDH type 2 family.</text>
</comment>
<feature type="binding site" evidence="5">
    <location>
        <position position="92"/>
    </location>
    <ligand>
        <name>substrate</name>
    </ligand>
</feature>
<evidence type="ECO:0000313" key="11">
    <source>
        <dbReference type="EMBL" id="CAC5390666.1"/>
    </source>
</evidence>
<dbReference type="AlphaFoldDB" id="A0A6J8C590"/>
<feature type="domain" description="Lactate/malate dehydrogenase N-terminal" evidence="9">
    <location>
        <begin position="6"/>
        <end position="151"/>
    </location>
</feature>
<protein>
    <recommendedName>
        <fullName evidence="8">Malate dehydrogenase</fullName>
        <ecNumber evidence="8">1.1.1.37</ecNumber>
    </recommendedName>
</protein>
<gene>
    <name evidence="11" type="ORF">MCOR_25752</name>
</gene>
<dbReference type="NCBIfam" id="TIGR01758">
    <property type="entry name" value="MDH_euk_cyt"/>
    <property type="match status" value="1"/>
</dbReference>
<dbReference type="GO" id="GO:0006108">
    <property type="term" value="P:malate metabolic process"/>
    <property type="evidence" value="ECO:0007669"/>
    <property type="project" value="InterPro"/>
</dbReference>
<evidence type="ECO:0000256" key="7">
    <source>
        <dbReference type="RuleBase" id="RU003369"/>
    </source>
</evidence>
<dbReference type="Proteomes" id="UP000507470">
    <property type="component" value="Unassembled WGS sequence"/>
</dbReference>
<dbReference type="PROSITE" id="PS00068">
    <property type="entry name" value="MDH"/>
    <property type="match status" value="1"/>
</dbReference>
<dbReference type="CDD" id="cd01336">
    <property type="entry name" value="MDH_cytoplasmic_cytosolic"/>
    <property type="match status" value="1"/>
</dbReference>
<feature type="binding site" evidence="6">
    <location>
        <begin position="129"/>
        <end position="131"/>
    </location>
    <ligand>
        <name>NAD(+)</name>
        <dbReference type="ChEBI" id="CHEBI:57540"/>
    </ligand>
</feature>
<comment type="catalytic activity">
    <reaction evidence="8">
        <text>(S)-malate + NAD(+) = oxaloacetate + NADH + H(+)</text>
        <dbReference type="Rhea" id="RHEA:21432"/>
        <dbReference type="ChEBI" id="CHEBI:15378"/>
        <dbReference type="ChEBI" id="CHEBI:15589"/>
        <dbReference type="ChEBI" id="CHEBI:16452"/>
        <dbReference type="ChEBI" id="CHEBI:57540"/>
        <dbReference type="ChEBI" id="CHEBI:57945"/>
        <dbReference type="EC" id="1.1.1.37"/>
    </reaction>
</comment>
<evidence type="ECO:0000256" key="3">
    <source>
        <dbReference type="ARBA" id="ARBA00023027"/>
    </source>
</evidence>
<keyword evidence="3 6" id="KW-0520">NAD</keyword>
<dbReference type="PIRSF" id="PIRSF000102">
    <property type="entry name" value="Lac_mal_DH"/>
    <property type="match status" value="1"/>
</dbReference>
<evidence type="ECO:0000313" key="12">
    <source>
        <dbReference type="Proteomes" id="UP000507470"/>
    </source>
</evidence>
<feature type="binding site" evidence="6">
    <location>
        <position position="105"/>
    </location>
    <ligand>
        <name>NAD(+)</name>
        <dbReference type="ChEBI" id="CHEBI:57540"/>
    </ligand>
</feature>
<proteinExistence type="inferred from homology"/>
<dbReference type="Gene3D" id="3.40.50.720">
    <property type="entry name" value="NAD(P)-binding Rossmann-like Domain"/>
    <property type="match status" value="1"/>
</dbReference>
<evidence type="ECO:0000259" key="10">
    <source>
        <dbReference type="Pfam" id="PF02866"/>
    </source>
</evidence>
<dbReference type="SMR" id="A0A6J8C590"/>
<dbReference type="InterPro" id="IPR011274">
    <property type="entry name" value="Malate_DH_NAD-dep_euk"/>
</dbReference>
<dbReference type="HAMAP" id="MF_01517">
    <property type="entry name" value="Malate_dehydrog_2"/>
    <property type="match status" value="1"/>
</dbReference>
<dbReference type="InterPro" id="IPR010945">
    <property type="entry name" value="Malate_DH_type2"/>
</dbReference>
<evidence type="ECO:0000256" key="5">
    <source>
        <dbReference type="PIRSR" id="PIRSR000102-2"/>
    </source>
</evidence>
<dbReference type="InterPro" id="IPR001557">
    <property type="entry name" value="L-lactate/malate_DH"/>
</dbReference>
<evidence type="ECO:0000256" key="8">
    <source>
        <dbReference type="RuleBase" id="RU003405"/>
    </source>
</evidence>
<dbReference type="InterPro" id="IPR001252">
    <property type="entry name" value="Malate_DH_AS"/>
</dbReference>
<evidence type="ECO:0000256" key="2">
    <source>
        <dbReference type="ARBA" id="ARBA00023002"/>
    </source>
</evidence>
<feature type="binding site" evidence="5">
    <location>
        <position position="98"/>
    </location>
    <ligand>
        <name>substrate</name>
    </ligand>
</feature>
<evidence type="ECO:0000256" key="1">
    <source>
        <dbReference type="ARBA" id="ARBA00009613"/>
    </source>
</evidence>
<accession>A0A6J8C590</accession>
<dbReference type="FunFam" id="3.40.50.720:FF:000010">
    <property type="entry name" value="Malate dehydrogenase"/>
    <property type="match status" value="1"/>
</dbReference>
<feature type="binding site" evidence="5">
    <location>
        <position position="131"/>
    </location>
    <ligand>
        <name>substrate</name>
    </ligand>
</feature>
<dbReference type="EMBL" id="CACVKT020004598">
    <property type="protein sequence ID" value="CAC5390666.1"/>
    <property type="molecule type" value="Genomic_DNA"/>
</dbReference>
<dbReference type="Pfam" id="PF02866">
    <property type="entry name" value="Ldh_1_C"/>
    <property type="match status" value="1"/>
</dbReference>
<dbReference type="Pfam" id="PF00056">
    <property type="entry name" value="Ldh_1_N"/>
    <property type="match status" value="1"/>
</dbReference>
<feature type="active site" description="Proton acceptor" evidence="4">
    <location>
        <position position="187"/>
    </location>
</feature>